<dbReference type="Gene3D" id="3.40.50.12110">
    <property type="match status" value="1"/>
</dbReference>
<dbReference type="PANTHER" id="PTHR37822">
    <property type="entry name" value="SPORE PHOTOPRODUCT LYASE-RELATED"/>
    <property type="match status" value="1"/>
</dbReference>
<keyword evidence="2" id="KW-1185">Reference proteome</keyword>
<dbReference type="GO" id="GO:0042601">
    <property type="term" value="C:endospore-forming forespore"/>
    <property type="evidence" value="ECO:0007669"/>
    <property type="project" value="TreeGrafter"/>
</dbReference>
<dbReference type="PANTHER" id="PTHR37822:SF2">
    <property type="entry name" value="SPORE PHOTOPRODUCT LYASE"/>
    <property type="match status" value="1"/>
</dbReference>
<dbReference type="HOGENOM" id="CLU_030330_0_0_12"/>
<dbReference type="GO" id="GO:0003913">
    <property type="term" value="F:DNA photolyase activity"/>
    <property type="evidence" value="ECO:0007669"/>
    <property type="project" value="TreeGrafter"/>
</dbReference>
<dbReference type="Pfam" id="PF20903">
    <property type="entry name" value="SPL"/>
    <property type="match status" value="1"/>
</dbReference>
<dbReference type="AlphaFoldDB" id="V5WJH2"/>
<sequence length="338" mass="39896">MLSSVHQFSHVYVERDITESPMSRGVLQRLYDSGQNPRIIPVEHYKDVFNRPRQSFRIQKHQPALILAREREHFLYRGNERINSWKQSGLFYNALVRNCVYNCDYCFLQGMHGSAHSVMFLNNRDFIHAAERQLEKGPVYMSISYLSEILAFEPLYPYAREWLEFARGREDFALEIRTKSDYYQAIADLEPSANSFLVWSLSPEQVSREHERGTASFRNRLFAASRAAEDGWPLKLTFDPVLELENWQDLYGNMIEETFRRIPPEKVQEVSFGVFRMNQDFLKRIRTVRPESPVLYGDFRKTGELVSYAPDFIREVREFMTGRLRAYISPEKIFFVHG</sequence>
<evidence type="ECO:0000313" key="1">
    <source>
        <dbReference type="EMBL" id="AHC15972.1"/>
    </source>
</evidence>
<evidence type="ECO:0008006" key="3">
    <source>
        <dbReference type="Google" id="ProtNLM"/>
    </source>
</evidence>
<gene>
    <name evidence="1" type="ORF">L21SP2_2620</name>
</gene>
<dbReference type="InterPro" id="IPR049539">
    <property type="entry name" value="SPL"/>
</dbReference>
<organism evidence="1 2">
    <name type="scientific">Salinispira pacifica</name>
    <dbReference type="NCBI Taxonomy" id="1307761"/>
    <lineage>
        <taxon>Bacteria</taxon>
        <taxon>Pseudomonadati</taxon>
        <taxon>Spirochaetota</taxon>
        <taxon>Spirochaetia</taxon>
        <taxon>Spirochaetales</taxon>
        <taxon>Spirochaetaceae</taxon>
        <taxon>Salinispira</taxon>
    </lineage>
</organism>
<dbReference type="RefSeq" id="WP_024268873.1">
    <property type="nucleotide sequence ID" value="NC_023035.1"/>
</dbReference>
<accession>V5WJH2</accession>
<dbReference type="STRING" id="1307761.L21SP2_2620"/>
<protein>
    <recommendedName>
        <fullName evidence="3">Spore photoproduct lyase</fullName>
    </recommendedName>
</protein>
<dbReference type="OrthoDB" id="368646at2"/>
<dbReference type="GO" id="GO:1904047">
    <property type="term" value="F:S-adenosyl-L-methionine binding"/>
    <property type="evidence" value="ECO:0007669"/>
    <property type="project" value="TreeGrafter"/>
</dbReference>
<dbReference type="Proteomes" id="UP000018680">
    <property type="component" value="Chromosome"/>
</dbReference>
<dbReference type="EMBL" id="CP006939">
    <property type="protein sequence ID" value="AHC15972.1"/>
    <property type="molecule type" value="Genomic_DNA"/>
</dbReference>
<dbReference type="Gene3D" id="3.80.30.30">
    <property type="match status" value="1"/>
</dbReference>
<reference evidence="1 2" key="1">
    <citation type="journal article" date="2015" name="Stand. Genomic Sci.">
        <title>Complete genome sequence and description of Salinispira pacifica gen. nov., sp. nov., a novel spirochaete isolated form a hypersaline microbial mat.</title>
        <authorList>
            <person name="Ben Hania W."/>
            <person name="Joseph M."/>
            <person name="Schumann P."/>
            <person name="Bunk B."/>
            <person name="Fiebig A."/>
            <person name="Sproer C."/>
            <person name="Klenk H.P."/>
            <person name="Fardeau M.L."/>
            <person name="Spring S."/>
        </authorList>
    </citation>
    <scope>NUCLEOTIDE SEQUENCE [LARGE SCALE GENOMIC DNA]</scope>
    <source>
        <strain evidence="1 2">L21-RPul-D2</strain>
    </source>
</reference>
<dbReference type="GO" id="GO:0051539">
    <property type="term" value="F:4 iron, 4 sulfur cluster binding"/>
    <property type="evidence" value="ECO:0007669"/>
    <property type="project" value="TreeGrafter"/>
</dbReference>
<evidence type="ECO:0000313" key="2">
    <source>
        <dbReference type="Proteomes" id="UP000018680"/>
    </source>
</evidence>
<name>V5WJH2_9SPIO</name>
<proteinExistence type="predicted"/>
<dbReference type="eggNOG" id="COG1533">
    <property type="taxonomic scope" value="Bacteria"/>
</dbReference>
<dbReference type="KEGG" id="slr:L21SP2_2620"/>